<dbReference type="EMBL" id="JACAZH010000001">
    <property type="protein sequence ID" value="KAF7376785.1"/>
    <property type="molecule type" value="Genomic_DNA"/>
</dbReference>
<protein>
    <submittedName>
        <fullName evidence="3">NACHT domain-containing protein</fullName>
    </submittedName>
</protein>
<name>A0A8H6ZD11_9AGAR</name>
<dbReference type="PANTHER" id="PTHR10039:SF17">
    <property type="entry name" value="FUNGAL STAND N-TERMINAL GOODBYE DOMAIN-CONTAINING PROTEIN-RELATED"/>
    <property type="match status" value="1"/>
</dbReference>
<keyword evidence="4" id="KW-1185">Reference proteome</keyword>
<evidence type="ECO:0000259" key="2">
    <source>
        <dbReference type="Pfam" id="PF24883"/>
    </source>
</evidence>
<reference evidence="3" key="1">
    <citation type="submission" date="2020-05" db="EMBL/GenBank/DDBJ databases">
        <title>Mycena genomes resolve the evolution of fungal bioluminescence.</title>
        <authorList>
            <person name="Tsai I.J."/>
        </authorList>
    </citation>
    <scope>NUCLEOTIDE SEQUENCE</scope>
    <source>
        <strain evidence="3">160909Yilan</strain>
    </source>
</reference>
<evidence type="ECO:0000313" key="4">
    <source>
        <dbReference type="Proteomes" id="UP000623467"/>
    </source>
</evidence>
<dbReference type="Pfam" id="PF24883">
    <property type="entry name" value="NPHP3_N"/>
    <property type="match status" value="1"/>
</dbReference>
<dbReference type="InterPro" id="IPR027417">
    <property type="entry name" value="P-loop_NTPase"/>
</dbReference>
<feature type="domain" description="Nephrocystin 3-like N-terminal" evidence="2">
    <location>
        <begin position="175"/>
        <end position="320"/>
    </location>
</feature>
<sequence>MLMLVSQKYFDNEEDLKAMMERVSSRLVEANRALLRSDDYSIDVAASSKQLAELVVAEALEIHNIQSLSLSEKTLGQDSIAQQINKCLDRLDQGTQEHHRTVTQAIARNVHQLLEHSLTSQLSYAPNALFNAGGKAGTSSRQPCTPNTRENLLDRLEAWALDPVVGMEDPSAGPMSVFWLSGMAGTDKSTIAYTLCERLRACGRFGASFFCSRNEEQTRSRKFIIPTIVGQLVSAYKPLVDILRDVPLRLLDPVPNEHISELLVNPWSAAWQPKRQAPLVIVIDALDEIVDNQGVDFIKQLISSLSRTQLCGLKFFLTSRPHPDIKKSCDQLRARFRLEEIQPSEVKEDIRRFLCEQLPDLKTELDPVVEESAGIFIYAATVVRHLRPPGVPLTAGEQKARLKRLRTVGFGNEIAADDVGKILKGL</sequence>
<dbReference type="Gene3D" id="3.40.50.300">
    <property type="entry name" value="P-loop containing nucleotide triphosphate hydrolases"/>
    <property type="match status" value="1"/>
</dbReference>
<dbReference type="Proteomes" id="UP000623467">
    <property type="component" value="Unassembled WGS sequence"/>
</dbReference>
<evidence type="ECO:0000256" key="1">
    <source>
        <dbReference type="ARBA" id="ARBA00022737"/>
    </source>
</evidence>
<dbReference type="PANTHER" id="PTHR10039">
    <property type="entry name" value="AMELOGENIN"/>
    <property type="match status" value="1"/>
</dbReference>
<dbReference type="AlphaFoldDB" id="A0A8H6ZD11"/>
<organism evidence="3 4">
    <name type="scientific">Mycena sanguinolenta</name>
    <dbReference type="NCBI Taxonomy" id="230812"/>
    <lineage>
        <taxon>Eukaryota</taxon>
        <taxon>Fungi</taxon>
        <taxon>Dikarya</taxon>
        <taxon>Basidiomycota</taxon>
        <taxon>Agaricomycotina</taxon>
        <taxon>Agaricomycetes</taxon>
        <taxon>Agaricomycetidae</taxon>
        <taxon>Agaricales</taxon>
        <taxon>Marasmiineae</taxon>
        <taxon>Mycenaceae</taxon>
        <taxon>Mycena</taxon>
    </lineage>
</organism>
<comment type="caution">
    <text evidence="3">The sequence shown here is derived from an EMBL/GenBank/DDBJ whole genome shotgun (WGS) entry which is preliminary data.</text>
</comment>
<dbReference type="SUPFAM" id="SSF52540">
    <property type="entry name" value="P-loop containing nucleoside triphosphate hydrolases"/>
    <property type="match status" value="1"/>
</dbReference>
<evidence type="ECO:0000313" key="3">
    <source>
        <dbReference type="EMBL" id="KAF7376785.1"/>
    </source>
</evidence>
<dbReference type="OrthoDB" id="3269932at2759"/>
<keyword evidence="1" id="KW-0677">Repeat</keyword>
<accession>A0A8H6ZD11</accession>
<proteinExistence type="predicted"/>
<dbReference type="InterPro" id="IPR056884">
    <property type="entry name" value="NPHP3-like_N"/>
</dbReference>
<gene>
    <name evidence="3" type="ORF">MSAN_00095800</name>
</gene>